<organism evidence="4 5">
    <name type="scientific">Symbiodinium natans</name>
    <dbReference type="NCBI Taxonomy" id="878477"/>
    <lineage>
        <taxon>Eukaryota</taxon>
        <taxon>Sar</taxon>
        <taxon>Alveolata</taxon>
        <taxon>Dinophyceae</taxon>
        <taxon>Suessiales</taxon>
        <taxon>Symbiodiniaceae</taxon>
        <taxon>Symbiodinium</taxon>
    </lineage>
</organism>
<dbReference type="AlphaFoldDB" id="A0A812QBC8"/>
<evidence type="ECO:0008006" key="6">
    <source>
        <dbReference type="Google" id="ProtNLM"/>
    </source>
</evidence>
<reference evidence="4" key="1">
    <citation type="submission" date="2021-02" db="EMBL/GenBank/DDBJ databases">
        <authorList>
            <person name="Dougan E. K."/>
            <person name="Rhodes N."/>
            <person name="Thang M."/>
            <person name="Chan C."/>
        </authorList>
    </citation>
    <scope>NUCLEOTIDE SEQUENCE</scope>
</reference>
<dbReference type="PANTHER" id="PTHR47942:SF63">
    <property type="entry name" value="PENTATRICOPEPTIDE REPEAT-CONTAINING PROTEIN"/>
    <property type="match status" value="1"/>
</dbReference>
<dbReference type="EMBL" id="CAJNDS010002186">
    <property type="protein sequence ID" value="CAE7363680.1"/>
    <property type="molecule type" value="Genomic_DNA"/>
</dbReference>
<gene>
    <name evidence="4" type="ORF">SNAT2548_LOCUS19662</name>
</gene>
<dbReference type="Pfam" id="PF01535">
    <property type="entry name" value="PPR"/>
    <property type="match status" value="2"/>
</dbReference>
<dbReference type="InterPro" id="IPR002885">
    <property type="entry name" value="PPR_rpt"/>
</dbReference>
<dbReference type="PROSITE" id="PS51375">
    <property type="entry name" value="PPR"/>
    <property type="match status" value="1"/>
</dbReference>
<dbReference type="InterPro" id="IPR051222">
    <property type="entry name" value="PPR/CCM1_RNA-binding"/>
</dbReference>
<evidence type="ECO:0000313" key="4">
    <source>
        <dbReference type="EMBL" id="CAE7363680.1"/>
    </source>
</evidence>
<feature type="repeat" description="PPR" evidence="2">
    <location>
        <begin position="322"/>
        <end position="356"/>
    </location>
</feature>
<evidence type="ECO:0000256" key="2">
    <source>
        <dbReference type="PROSITE-ProRule" id="PRU00708"/>
    </source>
</evidence>
<dbReference type="Proteomes" id="UP000604046">
    <property type="component" value="Unassembled WGS sequence"/>
</dbReference>
<dbReference type="Gene3D" id="1.25.40.10">
    <property type="entry name" value="Tetratricopeptide repeat domain"/>
    <property type="match status" value="3"/>
</dbReference>
<dbReference type="InterPro" id="IPR011990">
    <property type="entry name" value="TPR-like_helical_dom_sf"/>
</dbReference>
<evidence type="ECO:0000313" key="5">
    <source>
        <dbReference type="Proteomes" id="UP000604046"/>
    </source>
</evidence>
<keyword evidence="5" id="KW-1185">Reference proteome</keyword>
<accession>A0A812QBC8</accession>
<comment type="caution">
    <text evidence="4">The sequence shown here is derived from an EMBL/GenBank/DDBJ whole genome shotgun (WGS) entry which is preliminary data.</text>
</comment>
<protein>
    <recommendedName>
        <fullName evidence="6">Pentatricopeptide repeat-containing protein, chloroplastic</fullName>
    </recommendedName>
</protein>
<dbReference type="PANTHER" id="PTHR47942">
    <property type="entry name" value="TETRATRICOPEPTIDE REPEAT (TPR)-LIKE SUPERFAMILY PROTEIN-RELATED"/>
    <property type="match status" value="1"/>
</dbReference>
<name>A0A812QBC8_9DINO</name>
<evidence type="ECO:0000256" key="3">
    <source>
        <dbReference type="SAM" id="MobiDB-lite"/>
    </source>
</evidence>
<keyword evidence="1" id="KW-0677">Repeat</keyword>
<feature type="region of interest" description="Disordered" evidence="3">
    <location>
        <begin position="1"/>
        <end position="23"/>
    </location>
</feature>
<sequence length="446" mass="48385">MEFIERGPSKANDRRGHGGASAHISARATTGFETLASGSHLRCRSKASMAVPTGGRSGMRQWTSLRDSVRSCQRNQDWQEALRLLDTMQSRRMDQVSVCAAMSCCTRAGIWEASLALFAWLLASSVAPDPVTFSAALSTCAGSRWTIAILLLQQLMAMAVEADTICFNSAISACDKTAWQAALWLLQAMPTAGVRPNCITFTACMNVCPWTAALHLLDQMQSISIPPNDITMNTAMQTCSGQWQTLLQLMVLLPSLAIQAAISACESAGRWQHAALLWESMAASRAQGNVICYNAAISAFGSAGRWQLSLEHYRLLRSALPDQVSCGALMDAVAKGGLWERSLAVLSSMARLRLVPDIFNYNIALEASGDWQQAVGLLGCREGGSPPNGITYSNAMTVLAVHGRWKLALGMARRSLAEQRCAFKSKDIPSQKTRRTVGTMTMRDLR</sequence>
<feature type="compositionally biased region" description="Basic and acidic residues" evidence="3">
    <location>
        <begin position="1"/>
        <end position="16"/>
    </location>
</feature>
<proteinExistence type="predicted"/>
<evidence type="ECO:0000256" key="1">
    <source>
        <dbReference type="ARBA" id="ARBA00022737"/>
    </source>
</evidence>